<feature type="transmembrane region" description="Helical" evidence="5">
    <location>
        <begin position="113"/>
        <end position="131"/>
    </location>
</feature>
<dbReference type="InterPro" id="IPR004358">
    <property type="entry name" value="Sig_transdc_His_kin-like_C"/>
</dbReference>
<dbReference type="PROSITE" id="PS50110">
    <property type="entry name" value="RESPONSE_REGULATORY"/>
    <property type="match status" value="1"/>
</dbReference>
<proteinExistence type="predicted"/>
<dbReference type="InterPro" id="IPR003594">
    <property type="entry name" value="HATPase_dom"/>
</dbReference>
<dbReference type="PANTHER" id="PTHR43719">
    <property type="entry name" value="TWO-COMPONENT HISTIDINE KINASE"/>
    <property type="match status" value="1"/>
</dbReference>
<dbReference type="SUPFAM" id="SSF52172">
    <property type="entry name" value="CheY-like"/>
    <property type="match status" value="1"/>
</dbReference>
<dbReference type="Proteomes" id="UP001291926">
    <property type="component" value="Unassembled WGS sequence"/>
</dbReference>
<dbReference type="Pfam" id="PF02518">
    <property type="entry name" value="HATPase_c"/>
    <property type="match status" value="1"/>
</dbReference>
<organism evidence="8 9">
    <name type="scientific">Penstemon davidsonii</name>
    <dbReference type="NCBI Taxonomy" id="160366"/>
    <lineage>
        <taxon>Eukaryota</taxon>
        <taxon>Viridiplantae</taxon>
        <taxon>Streptophyta</taxon>
        <taxon>Embryophyta</taxon>
        <taxon>Tracheophyta</taxon>
        <taxon>Spermatophyta</taxon>
        <taxon>Magnoliopsida</taxon>
        <taxon>eudicotyledons</taxon>
        <taxon>Gunneridae</taxon>
        <taxon>Pentapetalae</taxon>
        <taxon>asterids</taxon>
        <taxon>lamiids</taxon>
        <taxon>Lamiales</taxon>
        <taxon>Plantaginaceae</taxon>
        <taxon>Cheloneae</taxon>
        <taxon>Penstemon</taxon>
    </lineage>
</organism>
<dbReference type="Gene3D" id="3.30.565.10">
    <property type="entry name" value="Histidine kinase-like ATPase, C-terminal domain"/>
    <property type="match status" value="1"/>
</dbReference>
<feature type="transmembrane region" description="Helical" evidence="5">
    <location>
        <begin position="20"/>
        <end position="45"/>
    </location>
</feature>
<evidence type="ECO:0000256" key="5">
    <source>
        <dbReference type="SAM" id="Phobius"/>
    </source>
</evidence>
<dbReference type="InterPro" id="IPR036890">
    <property type="entry name" value="HATPase_C_sf"/>
</dbReference>
<feature type="modified residue" description="4-aspartylphosphate" evidence="4">
    <location>
        <position position="979"/>
    </location>
</feature>
<dbReference type="InterPro" id="IPR050956">
    <property type="entry name" value="2C_system_His_kinase"/>
</dbReference>
<gene>
    <name evidence="8" type="ORF">RD792_017922</name>
</gene>
<dbReference type="PRINTS" id="PR00344">
    <property type="entry name" value="BCTRLSENSOR"/>
</dbReference>
<evidence type="ECO:0000313" key="8">
    <source>
        <dbReference type="EMBL" id="KAK4493552.1"/>
    </source>
</evidence>
<dbReference type="EMBL" id="JAYDYQ010000069">
    <property type="protein sequence ID" value="KAK4493552.1"/>
    <property type="molecule type" value="Genomic_DNA"/>
</dbReference>
<evidence type="ECO:0000256" key="3">
    <source>
        <dbReference type="ARBA" id="ARBA00022553"/>
    </source>
</evidence>
<comment type="caution">
    <text evidence="8">The sequence shown here is derived from an EMBL/GenBank/DDBJ whole genome shotgun (WGS) entry which is preliminary data.</text>
</comment>
<keyword evidence="5" id="KW-0812">Transmembrane</keyword>
<dbReference type="Gene3D" id="3.40.50.2300">
    <property type="match status" value="1"/>
</dbReference>
<dbReference type="CDD" id="cd17546">
    <property type="entry name" value="REC_hyHK_CKI1_RcsC-like"/>
    <property type="match status" value="1"/>
</dbReference>
<dbReference type="SMART" id="SM00448">
    <property type="entry name" value="REC"/>
    <property type="match status" value="1"/>
</dbReference>
<evidence type="ECO:0000256" key="2">
    <source>
        <dbReference type="ARBA" id="ARBA00012438"/>
    </source>
</evidence>
<dbReference type="InterPro" id="IPR001789">
    <property type="entry name" value="Sig_transdc_resp-reg_receiver"/>
</dbReference>
<name>A0ABR0DWM4_9LAMI</name>
<feature type="transmembrane region" description="Helical" evidence="5">
    <location>
        <begin position="89"/>
        <end position="107"/>
    </location>
</feature>
<evidence type="ECO:0000256" key="4">
    <source>
        <dbReference type="PROSITE-ProRule" id="PRU00169"/>
    </source>
</evidence>
<dbReference type="PROSITE" id="PS50109">
    <property type="entry name" value="HIS_KIN"/>
    <property type="match status" value="1"/>
</dbReference>
<dbReference type="SMART" id="SM00387">
    <property type="entry name" value="HATPase_c"/>
    <property type="match status" value="1"/>
</dbReference>
<evidence type="ECO:0000259" key="6">
    <source>
        <dbReference type="PROSITE" id="PS50109"/>
    </source>
</evidence>
<feature type="domain" description="Response regulatory" evidence="7">
    <location>
        <begin position="921"/>
        <end position="1049"/>
    </location>
</feature>
<dbReference type="SMART" id="SM00388">
    <property type="entry name" value="HisKA"/>
    <property type="match status" value="1"/>
</dbReference>
<keyword evidence="5" id="KW-0472">Membrane</keyword>
<evidence type="ECO:0000256" key="1">
    <source>
        <dbReference type="ARBA" id="ARBA00000085"/>
    </source>
</evidence>
<dbReference type="EC" id="2.7.13.3" evidence="2"/>
<accession>A0ABR0DWM4</accession>
<dbReference type="Pfam" id="PF00512">
    <property type="entry name" value="HisKA"/>
    <property type="match status" value="1"/>
</dbReference>
<dbReference type="Pfam" id="PF00072">
    <property type="entry name" value="Response_reg"/>
    <property type="match status" value="1"/>
</dbReference>
<evidence type="ECO:0000313" key="9">
    <source>
        <dbReference type="Proteomes" id="UP001291926"/>
    </source>
</evidence>
<dbReference type="InterPro" id="IPR003661">
    <property type="entry name" value="HisK_dim/P_dom"/>
</dbReference>
<dbReference type="InterPro" id="IPR011006">
    <property type="entry name" value="CheY-like_superfamily"/>
</dbReference>
<dbReference type="Gene3D" id="1.10.287.130">
    <property type="match status" value="1"/>
</dbReference>
<dbReference type="SUPFAM" id="SSF55874">
    <property type="entry name" value="ATPase domain of HSP90 chaperone/DNA topoisomerase II/histidine kinase"/>
    <property type="match status" value="1"/>
</dbReference>
<protein>
    <recommendedName>
        <fullName evidence="2">histidine kinase</fullName>
        <ecNumber evidence="2">2.7.13.3</ecNumber>
    </recommendedName>
</protein>
<keyword evidence="5" id="KW-1133">Transmembrane helix</keyword>
<keyword evidence="9" id="KW-1185">Reference proteome</keyword>
<dbReference type="InterPro" id="IPR036097">
    <property type="entry name" value="HisK_dim/P_sf"/>
</dbReference>
<dbReference type="InterPro" id="IPR005467">
    <property type="entry name" value="His_kinase_dom"/>
</dbReference>
<dbReference type="PANTHER" id="PTHR43719:SF75">
    <property type="entry name" value="HISTIDINE KINASE CKI1"/>
    <property type="match status" value="1"/>
</dbReference>
<reference evidence="8 9" key="1">
    <citation type="journal article" date="2023" name="bioRxiv">
        <title>Genome report: Whole genome sequence and annotation of Penstemon davidsonii.</title>
        <authorList>
            <person name="Ostevik K.L."/>
            <person name="Alabady M."/>
            <person name="Zhang M."/>
            <person name="Rausher M.D."/>
        </authorList>
    </citation>
    <scope>NUCLEOTIDE SEQUENCE [LARGE SCALE GENOMIC DNA]</scope>
    <source>
        <strain evidence="8">DNT005</strain>
        <tissue evidence="8">Whole leaf</tissue>
    </source>
</reference>
<feature type="transmembrane region" description="Helical" evidence="5">
    <location>
        <begin position="348"/>
        <end position="372"/>
    </location>
</feature>
<dbReference type="SUPFAM" id="SSF47384">
    <property type="entry name" value="Homodimeric domain of signal transducing histidine kinase"/>
    <property type="match status" value="1"/>
</dbReference>
<dbReference type="CDD" id="cd00082">
    <property type="entry name" value="HisKA"/>
    <property type="match status" value="1"/>
</dbReference>
<sequence length="1050" mass="116720">MLRRFVVKRDMMMGIGVADFVGWWLYYVTVTIGIVRVVKGLVYMATDLLSRMRRLAVHRSNDEKEYIGTSCLCKSSLVSSRMKLSSGMVLRPVCFLIFLVAPTLFQALSTIPYLSQISYIGLNGLFFAYYTKGDQVYALYSNSTFSSTQNDTTKYTWYMQPANIDTAGKLYGEAIKSPPSDHLVNSSWFLEALNSTHGYASLGTVWGNSSEILLLSTACMDARGVVSLGFSMKSIIDFFTTEMNFYNGSLYLATKDGNVLTQGIPNTRMILFGNQISIQLLGGSNDNQVGNITCQSDECYLRGSMLSIWGRTYVITCSPVEIAGLKLVYVLALPRNELSGLVHKNVKLAYVLIILMIGTMVMTICTFVYVILGAARREMYLCDALIKQMESTQQAERKSMNKSLAFASASHDIRASLAGITGLIEICLNNEVSKRDPLRREFQSNLLQMEACAKDLLGILNSILDTSKIEAGKMQLIEEEFDLEQLLEDVVDLYHPVGMKKGIDVILDPYNGSITKSSRVKGDRGKLKQILCNLLSNAVKFTSEGHVTVRAWSRKPTLENELIVSNGNKSMSCLLCLLSKIDESENDSFQRDLNCLEFVFEVNDTGKGIPKEKQKSVFENYVQVKETTGIGQEGTGLGLGIVQSLVRLMGGEIRIMDKEVGERGTCFRFNVFFTISEPNMSTSPNIEANNGDYISSHSPTRGQRSHMILFIQSPKRSSILLNFIEKLGIKVHIVKQHEQLIPILKKIKQKLINLSSHSSSFSGKSDIICSSSSTRSKEVPLSDLDGMDNSILLSQRKLNGPGGFVLIVIDTRAGPFEMTRKAVAEFRSELNNCCWSRVVWLDYLGTCFQGLIDPLDLLVSKPFHGSRLYQAIGLLPEYRNMTPPIRVENNVSPVEASTSDNVVKGNFYGKKEEKRLMTGKKILVADDDPIGRKIAVFVAKKLGASVFTCENGEEAWKLVCTSLIDGANAVVPFDCILMDCQMPVMDGIEATRRIRGVERNYGVHIPIIALTANERGEEEMENMIRAGVDACLTKPLNKESLFEVISELKP</sequence>
<keyword evidence="3 4" id="KW-0597">Phosphoprotein</keyword>
<feature type="domain" description="Histidine kinase" evidence="6">
    <location>
        <begin position="408"/>
        <end position="675"/>
    </location>
</feature>
<comment type="catalytic activity">
    <reaction evidence="1">
        <text>ATP + protein L-histidine = ADP + protein N-phospho-L-histidine.</text>
        <dbReference type="EC" id="2.7.13.3"/>
    </reaction>
</comment>
<evidence type="ECO:0000259" key="7">
    <source>
        <dbReference type="PROSITE" id="PS50110"/>
    </source>
</evidence>